<gene>
    <name evidence="4" type="ORF">BAU07_14030</name>
</gene>
<dbReference type="STRING" id="463014.BAU07_14030"/>
<evidence type="ECO:0000256" key="1">
    <source>
        <dbReference type="ARBA" id="ARBA00005125"/>
    </source>
</evidence>
<dbReference type="SUPFAM" id="SSF51735">
    <property type="entry name" value="NAD(P)-binding Rossmann-fold domains"/>
    <property type="match status" value="1"/>
</dbReference>
<dbReference type="InterPro" id="IPR001509">
    <property type="entry name" value="Epimerase_deHydtase"/>
</dbReference>
<dbReference type="PROSITE" id="PS00061">
    <property type="entry name" value="ADH_SHORT"/>
    <property type="match status" value="1"/>
</dbReference>
<feature type="domain" description="NAD-dependent epimerase/dehydratase" evidence="3">
    <location>
        <begin position="11"/>
        <end position="238"/>
    </location>
</feature>
<dbReference type="RefSeq" id="WP_066658799.1">
    <property type="nucleotide sequence ID" value="NZ_CBCSCL010000001.1"/>
</dbReference>
<dbReference type="AlphaFoldDB" id="A0A193GEM5"/>
<dbReference type="EMBL" id="CP016172">
    <property type="protein sequence ID" value="ANN78058.1"/>
    <property type="molecule type" value="Genomic_DNA"/>
</dbReference>
<dbReference type="PANTHER" id="PTHR43000">
    <property type="entry name" value="DTDP-D-GLUCOSE 4,6-DEHYDRATASE-RELATED"/>
    <property type="match status" value="1"/>
</dbReference>
<keyword evidence="5" id="KW-1185">Reference proteome</keyword>
<comment type="similarity">
    <text evidence="2">Belongs to the NAD(P)-dependent epimerase/dehydratase family.</text>
</comment>
<dbReference type="Pfam" id="PF01370">
    <property type="entry name" value="Epimerase"/>
    <property type="match status" value="1"/>
</dbReference>
<reference evidence="4 5" key="1">
    <citation type="submission" date="2016-06" db="EMBL/GenBank/DDBJ databases">
        <title>Complete genome sequences of Bordetella bronchialis and Bordetella flabilis.</title>
        <authorList>
            <person name="LiPuma J.J."/>
            <person name="Spilker T."/>
        </authorList>
    </citation>
    <scope>NUCLEOTIDE SEQUENCE [LARGE SCALE GENOMIC DNA]</scope>
    <source>
        <strain evidence="4 5">AU10664</strain>
    </source>
</reference>
<evidence type="ECO:0000259" key="3">
    <source>
        <dbReference type="Pfam" id="PF01370"/>
    </source>
</evidence>
<comment type="pathway">
    <text evidence="1">Bacterial outer membrane biogenesis; LPS O-antigen biosynthesis.</text>
</comment>
<dbReference type="InterPro" id="IPR020904">
    <property type="entry name" value="Sc_DH/Rdtase_CS"/>
</dbReference>
<dbReference type="Proteomes" id="UP000091926">
    <property type="component" value="Chromosome"/>
</dbReference>
<accession>A0A193GEM5</accession>
<proteinExistence type="inferred from homology"/>
<dbReference type="KEGG" id="bfz:BAU07_14030"/>
<evidence type="ECO:0000313" key="4">
    <source>
        <dbReference type="EMBL" id="ANN78058.1"/>
    </source>
</evidence>
<dbReference type="Gene3D" id="3.40.50.720">
    <property type="entry name" value="NAD(P)-binding Rossmann-like Domain"/>
    <property type="match status" value="1"/>
</dbReference>
<name>A0A193GEM5_9BORD</name>
<evidence type="ECO:0000313" key="5">
    <source>
        <dbReference type="Proteomes" id="UP000091926"/>
    </source>
</evidence>
<sequence length="316" mass="33494">MTSSPDSRPAVLVTGITGMLGHAIADRLAREGHKVVGMDRVVPPGLSYPVVAHDLPDPHRWHEVIVRYGVTRVVHAGAVSGPMLLRDAPARIVDINLAGTTSLLEAARIHGIERIVWFSSIMAYGPRADGGAVSEDAPLQPVTVYGGTKAAGEAMLRAYHAEHGVDAVALRVASCYGPGRTTACLMRTLVEDGLDGRVTRVRAEAGTTRQHVYIDDVVDAIHAALFASSLPQRAYNIGPGVAQSLGEIVAAVRTAVPRVKAEVVEEGMGWNTFPLGPLLVDAARRDLGFVPKTSLEEGAAKVRAWVEAHRNGSIPA</sequence>
<dbReference type="InterPro" id="IPR036291">
    <property type="entry name" value="NAD(P)-bd_dom_sf"/>
</dbReference>
<evidence type="ECO:0000256" key="2">
    <source>
        <dbReference type="ARBA" id="ARBA00007637"/>
    </source>
</evidence>
<protein>
    <recommendedName>
        <fullName evidence="3">NAD-dependent epimerase/dehydratase domain-containing protein</fullName>
    </recommendedName>
</protein>
<dbReference type="CDD" id="cd08946">
    <property type="entry name" value="SDR_e"/>
    <property type="match status" value="1"/>
</dbReference>
<organism evidence="4 5">
    <name type="scientific">Bordetella flabilis</name>
    <dbReference type="NCBI Taxonomy" id="463014"/>
    <lineage>
        <taxon>Bacteria</taxon>
        <taxon>Pseudomonadati</taxon>
        <taxon>Pseudomonadota</taxon>
        <taxon>Betaproteobacteria</taxon>
        <taxon>Burkholderiales</taxon>
        <taxon>Alcaligenaceae</taxon>
        <taxon>Bordetella</taxon>
    </lineage>
</organism>